<keyword evidence="3" id="KW-1185">Reference proteome</keyword>
<accession>A0A0P9DD04</accession>
<evidence type="ECO:0000313" key="3">
    <source>
        <dbReference type="Proteomes" id="UP000050509"/>
    </source>
</evidence>
<dbReference type="SUPFAM" id="SSF52540">
    <property type="entry name" value="P-loop containing nucleoside triphosphate hydrolases"/>
    <property type="match status" value="1"/>
</dbReference>
<dbReference type="SMART" id="SM00382">
    <property type="entry name" value="AAA"/>
    <property type="match status" value="1"/>
</dbReference>
<comment type="caution">
    <text evidence="2">The sequence shown here is derived from an EMBL/GenBank/DDBJ whole genome shotgun (WGS) entry which is preliminary data.</text>
</comment>
<dbReference type="PANTHER" id="PTHR37291">
    <property type="entry name" value="5-METHYLCYTOSINE-SPECIFIC RESTRICTION ENZYME B"/>
    <property type="match status" value="1"/>
</dbReference>
<dbReference type="InterPro" id="IPR011704">
    <property type="entry name" value="ATPase_dyneun-rel_AAA"/>
</dbReference>
<organism evidence="2 3">
    <name type="scientific">Kouleothrix aurantiaca</name>
    <dbReference type="NCBI Taxonomy" id="186479"/>
    <lineage>
        <taxon>Bacteria</taxon>
        <taxon>Bacillati</taxon>
        <taxon>Chloroflexota</taxon>
        <taxon>Chloroflexia</taxon>
        <taxon>Chloroflexales</taxon>
        <taxon>Roseiflexineae</taxon>
        <taxon>Roseiflexaceae</taxon>
        <taxon>Kouleothrix</taxon>
    </lineage>
</organism>
<evidence type="ECO:0000259" key="1">
    <source>
        <dbReference type="SMART" id="SM00382"/>
    </source>
</evidence>
<gene>
    <name evidence="2" type="ORF">SE17_08355</name>
</gene>
<dbReference type="PANTHER" id="PTHR37291:SF1">
    <property type="entry name" value="TYPE IV METHYL-DIRECTED RESTRICTION ENZYME ECOKMCRB SUBUNIT"/>
    <property type="match status" value="1"/>
</dbReference>
<dbReference type="Pfam" id="PF07728">
    <property type="entry name" value="AAA_5"/>
    <property type="match status" value="1"/>
</dbReference>
<dbReference type="InterPro" id="IPR027417">
    <property type="entry name" value="P-loop_NTPase"/>
</dbReference>
<proteinExistence type="predicted"/>
<dbReference type="InterPro" id="IPR052934">
    <property type="entry name" value="Methyl-DNA_Rec/Restrict_Enz"/>
</dbReference>
<feature type="domain" description="AAA+ ATPase" evidence="1">
    <location>
        <begin position="260"/>
        <end position="478"/>
    </location>
</feature>
<dbReference type="EMBL" id="LJCR01000208">
    <property type="protein sequence ID" value="KPV53659.1"/>
    <property type="molecule type" value="Genomic_DNA"/>
</dbReference>
<dbReference type="Pfam" id="PF01078">
    <property type="entry name" value="Mg_chelatase"/>
    <property type="match status" value="1"/>
</dbReference>
<name>A0A0P9DD04_9CHLR</name>
<dbReference type="AlphaFoldDB" id="A0A0P9DD04"/>
<dbReference type="Gene3D" id="3.40.50.300">
    <property type="entry name" value="P-loop containing nucleotide triphosphate hydrolases"/>
    <property type="match status" value="1"/>
</dbReference>
<dbReference type="GO" id="GO:0016887">
    <property type="term" value="F:ATP hydrolysis activity"/>
    <property type="evidence" value="ECO:0007669"/>
    <property type="project" value="InterPro"/>
</dbReference>
<reference evidence="2 3" key="1">
    <citation type="submission" date="2015-09" db="EMBL/GenBank/DDBJ databases">
        <title>Draft genome sequence of Kouleothrix aurantiaca JCM 19913.</title>
        <authorList>
            <person name="Hemp J."/>
        </authorList>
    </citation>
    <scope>NUCLEOTIDE SEQUENCE [LARGE SCALE GENOMIC DNA]</scope>
    <source>
        <strain evidence="2 3">COM-B</strain>
    </source>
</reference>
<protein>
    <recommendedName>
        <fullName evidence="1">AAA+ ATPase domain-containing protein</fullName>
    </recommendedName>
</protein>
<dbReference type="InterPro" id="IPR000523">
    <property type="entry name" value="Mg_chelatse_chII-like_cat_dom"/>
</dbReference>
<dbReference type="PRINTS" id="PR00830">
    <property type="entry name" value="ENDOLAPTASE"/>
</dbReference>
<feature type="non-terminal residue" evidence="2">
    <location>
        <position position="662"/>
    </location>
</feature>
<dbReference type="InterPro" id="IPR003593">
    <property type="entry name" value="AAA+_ATPase"/>
</dbReference>
<evidence type="ECO:0000313" key="2">
    <source>
        <dbReference type="EMBL" id="KPV53659.1"/>
    </source>
</evidence>
<dbReference type="GO" id="GO:0005524">
    <property type="term" value="F:ATP binding"/>
    <property type="evidence" value="ECO:0007669"/>
    <property type="project" value="InterPro"/>
</dbReference>
<sequence>MMPLGAADYRKILALLQINDIDMSAAGTAETPIEWPSLSAYRDFVQGLETRAYTAADLLARAQAFGRGLGDVVDQDALVDRLRELRLLTNIQSGAYQLRQYAGGDAVALLRIMALAVLLPIPGSTDRYMLPILKILPRLRAASQPQPLNEFAPDLGADSQLLLEWYREAGLIKVDGASDTWQPAENALVPLAGDDPATQTYNDFLATAQAAVDGTLPTDLDRADGPLPVAQNFAERLRELSADLLFDERIVRRIYRSLMAGRHIVLSGPPGTGKTELAKRLPELLWREEPQTFRRITTNPDQPPVEERTEQRHGYAAIVVTATEDWGVRDIVGGIGPTLDSDKGLGYAIQHGALTRAVLQHYEGSDRGRRLPTQLAAKNRSDYWHDDQRRFRGAWLVIDEFTRAPIDAAFGSLLTTLSGGDSARLAVPTASGELRDVPVPSDFRIIGTLNSFDRHFLNQMSEALKRRFDFIDVLPPPPQYASAEQGVAAMRALRRLNDNGFAQIQVTGEPTSYHLGDIMAVETVGDNGAQQYRIMPSSDDARQALRSFWDVFRAIRVFRQLGTAQMVAVYTNLFAGVLVGMPWDEALDTALADSLADQLQVLNRDEQRIIDAYIEHAASDSAFANALAAIFDSLPPGRRTSLRYALREADQVRHPDGASDIG</sequence>
<dbReference type="Proteomes" id="UP000050509">
    <property type="component" value="Unassembled WGS sequence"/>
</dbReference>